<name>A0A8H6JR51_9PEZI</name>
<feature type="region of interest" description="Disordered" evidence="1">
    <location>
        <begin position="1"/>
        <end position="42"/>
    </location>
</feature>
<dbReference type="Proteomes" id="UP000652219">
    <property type="component" value="Unassembled WGS sequence"/>
</dbReference>
<feature type="transmembrane region" description="Helical" evidence="2">
    <location>
        <begin position="123"/>
        <end position="144"/>
    </location>
</feature>
<sequence length="634" mass="69829">MEATNKGQRAASSSADMRDSFATPQATRKRTRSEDASVYTAETEGPRYVSEHEIEMCPIVGNTGPTSNQQKPQRSKRRIVWQMGVFYLLAFAFMGVHLGFFLALDGRPVQRSGFFRSQGLQSALANFLAIAVEICLLSGIGVAYDQYLWRVFRQKALRAITIDKLIRLVSSPWNLVVVDTASSAPGPWLIAFVCLLIPIAVVFPPGALTVEFLEGVLPVELNNVPTINLSDWGNGTLPDFTRHALFETGAEMEFRLSVQPKLATIVDLVRGLGEPVQLRNPCDGPCVYSTVFEGPKFNCEERPRPEGLGCAGSIFWAKDEARLKTKPEGLHNNNFSIAWVALGDSPCFFADPARKAIDCSMTLATYNLSVTNFRNGSRDLQTEILSEETIWTSESPIPTYYLRYMPGMDGVIDSPESRANLSAVFRYLQAWAIRRAVTLALNGTLTYYDLDLNPYLEPSREYGSRGALDNPYVGYHDKYKPRVHLTTETLQSYLRDVVISVTTLSPGLSSTKSAHGFTGANVYLFTEPLQFYVPYIACLVVTMLIYVLGYRALHLNGASAGNSFLQFVATTSTSDALHQLGQECSVGGIENTSKDLRNVRLRFGTRSAVDDSGAPTGADVAVFGVHGEVEGFSR</sequence>
<evidence type="ECO:0000256" key="1">
    <source>
        <dbReference type="SAM" id="MobiDB-lite"/>
    </source>
</evidence>
<keyword evidence="4" id="KW-1185">Reference proteome</keyword>
<organism evidence="3 4">
    <name type="scientific">Colletotrichum sojae</name>
    <dbReference type="NCBI Taxonomy" id="2175907"/>
    <lineage>
        <taxon>Eukaryota</taxon>
        <taxon>Fungi</taxon>
        <taxon>Dikarya</taxon>
        <taxon>Ascomycota</taxon>
        <taxon>Pezizomycotina</taxon>
        <taxon>Sordariomycetes</taxon>
        <taxon>Hypocreomycetidae</taxon>
        <taxon>Glomerellales</taxon>
        <taxon>Glomerellaceae</taxon>
        <taxon>Colletotrichum</taxon>
        <taxon>Colletotrichum orchidearum species complex</taxon>
    </lineage>
</organism>
<gene>
    <name evidence="3" type="ORF">CSOJ01_02390</name>
</gene>
<dbReference type="EMBL" id="WIGN01000021">
    <property type="protein sequence ID" value="KAF6817468.1"/>
    <property type="molecule type" value="Genomic_DNA"/>
</dbReference>
<proteinExistence type="predicted"/>
<dbReference type="PANTHER" id="PTHR35041">
    <property type="entry name" value="MEDIATOR OF RNA POLYMERASE II TRANSCRIPTION SUBUNIT 1"/>
    <property type="match status" value="1"/>
</dbReference>
<accession>A0A8H6JR51</accession>
<evidence type="ECO:0000313" key="3">
    <source>
        <dbReference type="EMBL" id="KAF6817468.1"/>
    </source>
</evidence>
<dbReference type="AlphaFoldDB" id="A0A8H6JR51"/>
<reference evidence="3 4" key="1">
    <citation type="journal article" date="2020" name="Phytopathology">
        <title>Genome Sequence Resources of Colletotrichum truncatum, C. plurivorum, C. musicola, and C. sojae: Four Species Pathogenic to Soybean (Glycine max).</title>
        <authorList>
            <person name="Rogerio F."/>
            <person name="Boufleur T.R."/>
            <person name="Ciampi-Guillardi M."/>
            <person name="Sukno S.A."/>
            <person name="Thon M.R."/>
            <person name="Massola Junior N.S."/>
            <person name="Baroncelli R."/>
        </authorList>
    </citation>
    <scope>NUCLEOTIDE SEQUENCE [LARGE SCALE GENOMIC DNA]</scope>
    <source>
        <strain evidence="3 4">LFN0009</strain>
    </source>
</reference>
<evidence type="ECO:0000313" key="4">
    <source>
        <dbReference type="Proteomes" id="UP000652219"/>
    </source>
</evidence>
<feature type="transmembrane region" description="Helical" evidence="2">
    <location>
        <begin position="531"/>
        <end position="549"/>
    </location>
</feature>
<keyword evidence="2" id="KW-1133">Transmembrane helix</keyword>
<comment type="caution">
    <text evidence="3">The sequence shown here is derived from an EMBL/GenBank/DDBJ whole genome shotgun (WGS) entry which is preliminary data.</text>
</comment>
<keyword evidence="2" id="KW-0812">Transmembrane</keyword>
<keyword evidence="2" id="KW-0472">Membrane</keyword>
<dbReference type="PANTHER" id="PTHR35041:SF3">
    <property type="entry name" value="FORMYLMETHIONINE DEFORMYLASE-LIKE PROTEIN"/>
    <property type="match status" value="1"/>
</dbReference>
<evidence type="ECO:0000256" key="2">
    <source>
        <dbReference type="SAM" id="Phobius"/>
    </source>
</evidence>
<feature type="transmembrane region" description="Helical" evidence="2">
    <location>
        <begin position="79"/>
        <end position="103"/>
    </location>
</feature>
<protein>
    <submittedName>
        <fullName evidence="3">Uncharacterized protein</fullName>
    </submittedName>
</protein>
<feature type="transmembrane region" description="Helical" evidence="2">
    <location>
        <begin position="188"/>
        <end position="208"/>
    </location>
</feature>